<dbReference type="OrthoDB" id="4558606at2"/>
<keyword evidence="3" id="KW-1185">Reference proteome</keyword>
<evidence type="ECO:0000256" key="1">
    <source>
        <dbReference type="SAM" id="MobiDB-lite"/>
    </source>
</evidence>
<evidence type="ECO:0000313" key="2">
    <source>
        <dbReference type="EMBL" id="ORA95991.1"/>
    </source>
</evidence>
<reference evidence="2 3" key="1">
    <citation type="submission" date="2017-02" db="EMBL/GenBank/DDBJ databases">
        <title>The new phylogeny of genus Mycobacterium.</title>
        <authorList>
            <person name="Tortoli E."/>
            <person name="Trovato A."/>
            <person name="Cirillo D.M."/>
        </authorList>
    </citation>
    <scope>NUCLEOTIDE SEQUENCE [LARGE SCALE GENOMIC DNA]</scope>
    <source>
        <strain evidence="2 3">DSM 44049</strain>
    </source>
</reference>
<dbReference type="RefSeq" id="WP_069420068.1">
    <property type="nucleotide sequence ID" value="NZ_CBCRZH010000101.1"/>
</dbReference>
<proteinExistence type="predicted"/>
<comment type="caution">
    <text evidence="2">The sequence shown here is derived from an EMBL/GenBank/DDBJ whole genome shotgun (WGS) entry which is preliminary data.</text>
</comment>
<dbReference type="AlphaFoldDB" id="A0A1E3SDZ5"/>
<dbReference type="STRING" id="28445.BHQ20_15675"/>
<gene>
    <name evidence="2" type="ORF">BST27_26205</name>
</gene>
<dbReference type="Proteomes" id="UP000192739">
    <property type="component" value="Unassembled WGS sequence"/>
</dbReference>
<evidence type="ECO:0000313" key="3">
    <source>
        <dbReference type="Proteomes" id="UP000192739"/>
    </source>
</evidence>
<sequence>MAKVTRHTDLGPELRKLAQSVLAGLDPAVRAAAAVASSAGVGKCQQVWCPVCAVAALLSGEQHPLLTVVADHSVALMDVLRSMVDDINRSAESLLDDAPSSHEGTEPGPESATGSQPTPNGANGGSKSHYQPIPVTIQE</sequence>
<dbReference type="EMBL" id="MVHT01000105">
    <property type="protein sequence ID" value="ORA95991.1"/>
    <property type="molecule type" value="Genomic_DNA"/>
</dbReference>
<feature type="region of interest" description="Disordered" evidence="1">
    <location>
        <begin position="91"/>
        <end position="139"/>
    </location>
</feature>
<name>A0A1E3SDZ5_MYCIE</name>
<protein>
    <submittedName>
        <fullName evidence="2">Uncharacterized protein</fullName>
    </submittedName>
</protein>
<feature type="compositionally biased region" description="Polar residues" evidence="1">
    <location>
        <begin position="112"/>
        <end position="129"/>
    </location>
</feature>
<accession>A0A1E3SDZ5</accession>
<organism evidence="2 3">
    <name type="scientific">Mycobacterium intermedium</name>
    <dbReference type="NCBI Taxonomy" id="28445"/>
    <lineage>
        <taxon>Bacteria</taxon>
        <taxon>Bacillati</taxon>
        <taxon>Actinomycetota</taxon>
        <taxon>Actinomycetes</taxon>
        <taxon>Mycobacteriales</taxon>
        <taxon>Mycobacteriaceae</taxon>
        <taxon>Mycobacterium</taxon>
        <taxon>Mycobacterium simiae complex</taxon>
    </lineage>
</organism>